<dbReference type="CDD" id="cd00730">
    <property type="entry name" value="rubredoxin"/>
    <property type="match status" value="1"/>
</dbReference>
<evidence type="ECO:0000259" key="11">
    <source>
        <dbReference type="PROSITE" id="PS50903"/>
    </source>
</evidence>
<evidence type="ECO:0000313" key="13">
    <source>
        <dbReference type="Proteomes" id="UP000515913"/>
    </source>
</evidence>
<evidence type="ECO:0000256" key="2">
    <source>
        <dbReference type="ARBA" id="ARBA00009347"/>
    </source>
</evidence>
<dbReference type="GO" id="GO:0050660">
    <property type="term" value="F:flavin adenine dinucleotide binding"/>
    <property type="evidence" value="ECO:0007669"/>
    <property type="project" value="InterPro"/>
</dbReference>
<dbReference type="SUPFAM" id="SSF52467">
    <property type="entry name" value="DHS-like NAD/FAD-binding domain"/>
    <property type="match status" value="1"/>
</dbReference>
<dbReference type="EMBL" id="CP060637">
    <property type="protein sequence ID" value="QNM16090.1"/>
    <property type="molecule type" value="Genomic_DNA"/>
</dbReference>
<dbReference type="PANTHER" id="PTHR43884">
    <property type="entry name" value="ACYL-COA DEHYDROGENASE"/>
    <property type="match status" value="1"/>
</dbReference>
<dbReference type="Pfam" id="PF00441">
    <property type="entry name" value="Acyl-CoA_dh_1"/>
    <property type="match status" value="1"/>
</dbReference>
<evidence type="ECO:0000256" key="10">
    <source>
        <dbReference type="RuleBase" id="RU362125"/>
    </source>
</evidence>
<dbReference type="InterPro" id="IPR036250">
    <property type="entry name" value="AcylCo_DH-like_C"/>
</dbReference>
<dbReference type="InterPro" id="IPR013786">
    <property type="entry name" value="AcylCoA_DH/ox_N"/>
</dbReference>
<dbReference type="FunFam" id="2.40.110.10:FF:000001">
    <property type="entry name" value="Acyl-CoA dehydrogenase, mitochondrial"/>
    <property type="match status" value="1"/>
</dbReference>
<dbReference type="PROSITE" id="PS50903">
    <property type="entry name" value="RUBREDOXIN_LIKE"/>
    <property type="match status" value="1"/>
</dbReference>
<dbReference type="PROSITE" id="PS00072">
    <property type="entry name" value="ACYL_COA_DH_1"/>
    <property type="match status" value="1"/>
</dbReference>
<organism evidence="12 13">
    <name type="scientific">Fusobacterium hominis</name>
    <dbReference type="NCBI Taxonomy" id="2764326"/>
    <lineage>
        <taxon>Bacteria</taxon>
        <taxon>Fusobacteriati</taxon>
        <taxon>Fusobacteriota</taxon>
        <taxon>Fusobacteriia</taxon>
        <taxon>Fusobacteriales</taxon>
        <taxon>Fusobacteriaceae</taxon>
        <taxon>Fusobacterium</taxon>
    </lineage>
</organism>
<dbReference type="Pfam" id="PF00766">
    <property type="entry name" value="ETF_alpha"/>
    <property type="match status" value="1"/>
</dbReference>
<dbReference type="InterPro" id="IPR018527">
    <property type="entry name" value="Rubredoxin_Fe_BS"/>
</dbReference>
<dbReference type="Gene3D" id="1.10.540.10">
    <property type="entry name" value="Acyl-CoA dehydrogenase/oxidase, N-terminal domain"/>
    <property type="match status" value="1"/>
</dbReference>
<dbReference type="InterPro" id="IPR029035">
    <property type="entry name" value="DHS-like_NAD/FAD-binding_dom"/>
</dbReference>
<keyword evidence="7" id="KW-0249">Electron transport</keyword>
<evidence type="ECO:0000256" key="6">
    <source>
        <dbReference type="ARBA" id="ARBA00022827"/>
    </source>
</evidence>
<dbReference type="InterPro" id="IPR009100">
    <property type="entry name" value="AcylCoA_DH/oxidase_NM_dom_sf"/>
</dbReference>
<dbReference type="InterPro" id="IPR037069">
    <property type="entry name" value="AcylCoA_DH/ox_N_sf"/>
</dbReference>
<dbReference type="SUPFAM" id="SSF57802">
    <property type="entry name" value="Rubredoxin-like"/>
    <property type="match status" value="1"/>
</dbReference>
<dbReference type="InterPro" id="IPR006089">
    <property type="entry name" value="Acyl-CoA_DH_CS"/>
</dbReference>
<dbReference type="Pfam" id="PF00301">
    <property type="entry name" value="Rubredoxin"/>
    <property type="match status" value="1"/>
</dbReference>
<dbReference type="InterPro" id="IPR009075">
    <property type="entry name" value="AcylCo_DH/oxidase_C"/>
</dbReference>
<dbReference type="InterPro" id="IPR024934">
    <property type="entry name" value="Rubredoxin-like_dom"/>
</dbReference>
<dbReference type="KEGG" id="fho:H9Q81_04530"/>
<dbReference type="Proteomes" id="UP000515913">
    <property type="component" value="Chromosome"/>
</dbReference>
<evidence type="ECO:0000256" key="1">
    <source>
        <dbReference type="ARBA" id="ARBA00001974"/>
    </source>
</evidence>
<sequence length="640" mass="69691">MLFKTTDTHEEIRKKVREFAETEVKPIAFMLDQNNEFPTEVIKKFAEMGMMGIPYPKEYGGAGLDTLSYAIAVEELSRVDGGTGVILSAHVSLGTYPIYAFGTEEQKKKYLIPLAKGEKLGAFGLTEPNAGSDAGGTETTAELQGDYYILNGGKIFITNADKADTYVVFASTDKELGTKGISAFIVEKGWEGFTFGDHYDKMGIRSSSTAELIFNNVKVPKENLLGKEGQGFKIAMATLDGGRIGIASQALGIAQGAFENAVEYAKERVQFGKPIAFQQVISFKLADMATKIRAARFLVYSSAELKDNHEPFGMESAMAKQYASDICLEVVNDALQIFGGNGYLKGMEVERAYRDAKICTIYEGTNEIQRVVIASHIIGKMPRETSVKKKASKGSATGLRKNIIFKEGTMEEKVAALVEDLKKDGYDFTVGIPLDTPISQADRVVSAGKGIGEKANMKLIEDLAIQAGAAIGSSRPVAETLRYVPLNRYVGMSGQKFNGNLYIACGISGAGQHLKGIKDATTIVAINNNPNAPIFKNADYGIVGDLKEVLPILTKALDNGEPKQPAPPMKKMKRVVPKPSRPSEWKRYVCSGCGYEYDPAVGDEENDIPEGTLFEKLPDEWICPDCGEEKTAFIEVEEDK</sequence>
<dbReference type="SUPFAM" id="SSF56645">
    <property type="entry name" value="Acyl-CoA dehydrogenase NM domain-like"/>
    <property type="match status" value="1"/>
</dbReference>
<dbReference type="RefSeq" id="WP_101473830.1">
    <property type="nucleotide sequence ID" value="NZ_CP060637.1"/>
</dbReference>
<protein>
    <submittedName>
        <fullName evidence="12">Acyl-CoA dehydrogenase family protein</fullName>
    </submittedName>
</protein>
<dbReference type="Pfam" id="PF02770">
    <property type="entry name" value="Acyl-CoA_dh_M"/>
    <property type="match status" value="1"/>
</dbReference>
<proteinExistence type="inferred from homology"/>
<evidence type="ECO:0000256" key="3">
    <source>
        <dbReference type="ARBA" id="ARBA00022448"/>
    </source>
</evidence>
<dbReference type="SUPFAM" id="SSF47203">
    <property type="entry name" value="Acyl-CoA dehydrogenase C-terminal domain-like"/>
    <property type="match status" value="1"/>
</dbReference>
<dbReference type="FunFam" id="1.20.140.10:FF:000004">
    <property type="entry name" value="Acyl-CoA dehydrogenase FadE25"/>
    <property type="match status" value="1"/>
</dbReference>
<dbReference type="Gene3D" id="3.40.50.1220">
    <property type="entry name" value="TPP-binding domain"/>
    <property type="match status" value="1"/>
</dbReference>
<evidence type="ECO:0000256" key="5">
    <source>
        <dbReference type="ARBA" id="ARBA00022723"/>
    </source>
</evidence>
<name>A0A7G9GZ58_9FUSO</name>
<keyword evidence="6 10" id="KW-0274">FAD</keyword>
<dbReference type="PROSITE" id="PS00202">
    <property type="entry name" value="RUBREDOXIN"/>
    <property type="match status" value="1"/>
</dbReference>
<keyword evidence="9" id="KW-0408">Iron</keyword>
<dbReference type="Pfam" id="PF02771">
    <property type="entry name" value="Acyl-CoA_dh_N"/>
    <property type="match status" value="1"/>
</dbReference>
<comment type="similarity">
    <text evidence="2 10">Belongs to the acyl-CoA dehydrogenase family.</text>
</comment>
<comment type="cofactor">
    <cofactor evidence="1 10">
        <name>FAD</name>
        <dbReference type="ChEBI" id="CHEBI:57692"/>
    </cofactor>
</comment>
<keyword evidence="13" id="KW-1185">Reference proteome</keyword>
<dbReference type="CDD" id="cd01158">
    <property type="entry name" value="SCAD_SBCAD"/>
    <property type="match status" value="1"/>
</dbReference>
<dbReference type="InterPro" id="IPR024935">
    <property type="entry name" value="Rubredoxin_dom"/>
</dbReference>
<keyword evidence="5" id="KW-0479">Metal-binding</keyword>
<gene>
    <name evidence="12" type="ORF">H9Q81_04530</name>
</gene>
<dbReference type="InterPro" id="IPR014731">
    <property type="entry name" value="ETF_asu_C"/>
</dbReference>
<keyword evidence="8 10" id="KW-0560">Oxidoreductase</keyword>
<dbReference type="GO" id="GO:0003995">
    <property type="term" value="F:acyl-CoA dehydrogenase activity"/>
    <property type="evidence" value="ECO:0007669"/>
    <property type="project" value="InterPro"/>
</dbReference>
<accession>A0A7G9GZ58</accession>
<evidence type="ECO:0000313" key="12">
    <source>
        <dbReference type="EMBL" id="QNM16090.1"/>
    </source>
</evidence>
<feature type="domain" description="Rubredoxin-like" evidence="11">
    <location>
        <begin position="585"/>
        <end position="636"/>
    </location>
</feature>
<dbReference type="FunFam" id="1.10.540.10:FF:000002">
    <property type="entry name" value="Acyl-CoA dehydrogenase FadE19"/>
    <property type="match status" value="1"/>
</dbReference>
<dbReference type="PRINTS" id="PR00163">
    <property type="entry name" value="RUBREDOXIN"/>
</dbReference>
<evidence type="ECO:0000256" key="7">
    <source>
        <dbReference type="ARBA" id="ARBA00022982"/>
    </source>
</evidence>
<dbReference type="GO" id="GO:0005506">
    <property type="term" value="F:iron ion binding"/>
    <property type="evidence" value="ECO:0007669"/>
    <property type="project" value="InterPro"/>
</dbReference>
<dbReference type="AlphaFoldDB" id="A0A7G9GZ58"/>
<dbReference type="InterPro" id="IPR006091">
    <property type="entry name" value="Acyl-CoA_Oxase/DH_mid-dom"/>
</dbReference>
<dbReference type="PANTHER" id="PTHR43884:SF25">
    <property type="entry name" value="ACYL-COA DEHYDROGENASE YDBM-RELATED"/>
    <property type="match status" value="1"/>
</dbReference>
<evidence type="ECO:0000256" key="8">
    <source>
        <dbReference type="ARBA" id="ARBA00023002"/>
    </source>
</evidence>
<evidence type="ECO:0000256" key="4">
    <source>
        <dbReference type="ARBA" id="ARBA00022630"/>
    </source>
</evidence>
<dbReference type="Gene3D" id="2.20.28.10">
    <property type="match status" value="1"/>
</dbReference>
<keyword evidence="3" id="KW-0813">Transport</keyword>
<dbReference type="Gene3D" id="1.20.140.10">
    <property type="entry name" value="Butyryl-CoA Dehydrogenase, subunit A, domain 3"/>
    <property type="match status" value="1"/>
</dbReference>
<reference evidence="12 13" key="1">
    <citation type="submission" date="2020-08" db="EMBL/GenBank/DDBJ databases">
        <authorList>
            <person name="Liu C."/>
            <person name="Sun Q."/>
        </authorList>
    </citation>
    <scope>NUCLEOTIDE SEQUENCE [LARGE SCALE GENOMIC DNA]</scope>
    <source>
        <strain evidence="12 13">NSJ-57</strain>
    </source>
</reference>
<dbReference type="Gene3D" id="2.40.110.10">
    <property type="entry name" value="Butyryl-CoA Dehydrogenase, subunit A, domain 2"/>
    <property type="match status" value="1"/>
</dbReference>
<evidence type="ECO:0000256" key="9">
    <source>
        <dbReference type="ARBA" id="ARBA00023004"/>
    </source>
</evidence>
<keyword evidence="4 10" id="KW-0285">Flavoprotein</keyword>
<dbReference type="InterPro" id="IPR046373">
    <property type="entry name" value="Acyl-CoA_Oxase/DH_mid-dom_sf"/>
</dbReference>